<dbReference type="InterPro" id="IPR021994">
    <property type="entry name" value="DUF3592"/>
</dbReference>
<keyword evidence="1" id="KW-1133">Transmembrane helix</keyword>
<name>A7IUT6_PBCVM</name>
<keyword evidence="1" id="KW-0812">Transmembrane</keyword>
<protein>
    <submittedName>
        <fullName evidence="3">Uncharacterized protein M556R</fullName>
    </submittedName>
</protein>
<evidence type="ECO:0000313" key="4">
    <source>
        <dbReference type="Proteomes" id="UP000246715"/>
    </source>
</evidence>
<feature type="domain" description="DUF3592" evidence="2">
    <location>
        <begin position="47"/>
        <end position="122"/>
    </location>
</feature>
<organism evidence="3 4">
    <name type="scientific">Paramecium bursaria Chlorella virus MT325</name>
    <name type="common">PBCV-MT325</name>
    <dbReference type="NCBI Taxonomy" id="346932"/>
    <lineage>
        <taxon>Viruses</taxon>
        <taxon>Varidnaviria</taxon>
        <taxon>Bamfordvirae</taxon>
        <taxon>Nucleocytoviricota</taxon>
        <taxon>Megaviricetes</taxon>
        <taxon>Algavirales</taxon>
        <taxon>Phycodnaviridae</taxon>
        <taxon>Chlorovirus</taxon>
        <taxon>Chlorovirus conductrix</taxon>
        <taxon>Paramecium bursaria Chlorella virus A1</taxon>
    </lineage>
</organism>
<gene>
    <name evidence="3" type="primary">M556R</name>
    <name evidence="3" type="ORF">MT325_M556R</name>
</gene>
<dbReference type="EMBL" id="DQ491001">
    <property type="protein sequence ID" value="ABT14110.1"/>
    <property type="molecule type" value="Genomic_DNA"/>
</dbReference>
<dbReference type="Pfam" id="PF12158">
    <property type="entry name" value="DUF3592"/>
    <property type="match status" value="1"/>
</dbReference>
<evidence type="ECO:0000259" key="2">
    <source>
        <dbReference type="Pfam" id="PF12158"/>
    </source>
</evidence>
<reference evidence="3 4" key="1">
    <citation type="journal article" date="2007" name="Virology">
        <title>Sequence and annotation of the 314-kb MT325 and the 321-kb FR483 viruses that infect Chlorella Pbi.</title>
        <authorList>
            <person name="Fitzgerald L.A."/>
            <person name="Graves M.V."/>
            <person name="Li X."/>
            <person name="Feldblyum T."/>
            <person name="Hartigan J."/>
            <person name="Van Etten J.L."/>
        </authorList>
    </citation>
    <scope>NUCLEOTIDE SEQUENCE [LARGE SCALE GENOMIC DNA]</scope>
    <source>
        <strain evidence="3 4">MT325</strain>
    </source>
</reference>
<evidence type="ECO:0000313" key="3">
    <source>
        <dbReference type="EMBL" id="ABT14110.1"/>
    </source>
</evidence>
<accession>A7IUT6</accession>
<feature type="transmembrane region" description="Helical" evidence="1">
    <location>
        <begin position="12"/>
        <end position="33"/>
    </location>
</feature>
<organismHost>
    <name type="scientific">Paramecium bursaria</name>
    <dbReference type="NCBI Taxonomy" id="74790"/>
</organismHost>
<sequence>MDNIARYCNIRMVTGSVISGIFGLVLFFIGIFASKITGDTSSYVLTDATVESGDIKAVTVKSGKYSTRTYFDVIYNVEYTAGGKPYTGKVSDRFSSFEQAKRTLDAAKGAVKRIYYNPLDPTINSESKNTEGILRWASFGASTLLLGYAALAWFLRNNMAMCAVQTMSNISNIY</sequence>
<dbReference type="Proteomes" id="UP000246715">
    <property type="component" value="Segment"/>
</dbReference>
<feature type="transmembrane region" description="Helical" evidence="1">
    <location>
        <begin position="133"/>
        <end position="155"/>
    </location>
</feature>
<keyword evidence="1" id="KW-0472">Membrane</keyword>
<evidence type="ECO:0000256" key="1">
    <source>
        <dbReference type="SAM" id="Phobius"/>
    </source>
</evidence>
<proteinExistence type="predicted"/>